<dbReference type="CDD" id="cd13603">
    <property type="entry name" value="PBP2_TRAP_Siap_TeaA_like"/>
    <property type="match status" value="1"/>
</dbReference>
<organism evidence="4">
    <name type="scientific">marine sediment metagenome</name>
    <dbReference type="NCBI Taxonomy" id="412755"/>
    <lineage>
        <taxon>unclassified sequences</taxon>
        <taxon>metagenomes</taxon>
        <taxon>ecological metagenomes</taxon>
    </lineage>
</organism>
<comment type="caution">
    <text evidence="4">The sequence shown here is derived from an EMBL/GenBank/DDBJ whole genome shotgun (WGS) entry which is preliminary data.</text>
</comment>
<dbReference type="InterPro" id="IPR004682">
    <property type="entry name" value="TRAP_DctP"/>
</dbReference>
<dbReference type="GO" id="GO:0055085">
    <property type="term" value="P:transmembrane transport"/>
    <property type="evidence" value="ECO:0007669"/>
    <property type="project" value="InterPro"/>
</dbReference>
<dbReference type="Gene3D" id="3.40.190.170">
    <property type="entry name" value="Bacterial extracellular solute-binding protein, family 7"/>
    <property type="match status" value="1"/>
</dbReference>
<dbReference type="PANTHER" id="PTHR33376:SF4">
    <property type="entry name" value="SIALIC ACID-BINDING PERIPLASMIC PROTEIN SIAP"/>
    <property type="match status" value="1"/>
</dbReference>
<gene>
    <name evidence="4" type="ORF">S01H4_12082</name>
</gene>
<evidence type="ECO:0000256" key="2">
    <source>
        <dbReference type="ARBA" id="ARBA00022448"/>
    </source>
</evidence>
<feature type="non-terminal residue" evidence="4">
    <location>
        <position position="221"/>
    </location>
</feature>
<proteinExistence type="predicted"/>
<evidence type="ECO:0000256" key="3">
    <source>
        <dbReference type="ARBA" id="ARBA00022729"/>
    </source>
</evidence>
<dbReference type="NCBIfam" id="NF037995">
    <property type="entry name" value="TRAP_S1"/>
    <property type="match status" value="1"/>
</dbReference>
<keyword evidence="2" id="KW-0813">Transport</keyword>
<protein>
    <recommendedName>
        <fullName evidence="5">C4-dicarboxylate ABC transporter substrate-binding protein</fullName>
    </recommendedName>
</protein>
<dbReference type="InterPro" id="IPR038404">
    <property type="entry name" value="TRAP_DctP_sf"/>
</dbReference>
<dbReference type="Pfam" id="PF03480">
    <property type="entry name" value="DctP"/>
    <property type="match status" value="1"/>
</dbReference>
<accession>X1AJZ3</accession>
<dbReference type="GO" id="GO:0030288">
    <property type="term" value="C:outer membrane-bounded periplasmic space"/>
    <property type="evidence" value="ECO:0007669"/>
    <property type="project" value="InterPro"/>
</dbReference>
<sequence length="221" mass="24065">MIMKSKSILWVVLVALCLVFQPMIVGAADYTLKFANPVPKGHSWGRAAEVFSKMVAEITGGRVEVQVFHSGTLGKIREALEMAKAGTVDFVLSGTGHVTGHVPEMGITILPYLWKDTDTMFQALDGPFGQYLGEKLSAKGFEVVGWWDNGFRHVSNNARPILKASDMKGLKIRCLPAKVHVAFFKGLGASPTPMGWTELYQGLQQGVVDAQENPPAMVYLG</sequence>
<reference evidence="4" key="1">
    <citation type="journal article" date="2014" name="Front. Microbiol.">
        <title>High frequency of phylogenetically diverse reductive dehalogenase-homologous genes in deep subseafloor sedimentary metagenomes.</title>
        <authorList>
            <person name="Kawai M."/>
            <person name="Futagami T."/>
            <person name="Toyoda A."/>
            <person name="Takaki Y."/>
            <person name="Nishi S."/>
            <person name="Hori S."/>
            <person name="Arai W."/>
            <person name="Tsubouchi T."/>
            <person name="Morono Y."/>
            <person name="Uchiyama I."/>
            <person name="Ito T."/>
            <person name="Fujiyama A."/>
            <person name="Inagaki F."/>
            <person name="Takami H."/>
        </authorList>
    </citation>
    <scope>NUCLEOTIDE SEQUENCE</scope>
    <source>
        <strain evidence="4">Expedition CK06-06</strain>
    </source>
</reference>
<evidence type="ECO:0008006" key="5">
    <source>
        <dbReference type="Google" id="ProtNLM"/>
    </source>
</evidence>
<evidence type="ECO:0000313" key="4">
    <source>
        <dbReference type="EMBL" id="GAG60331.1"/>
    </source>
</evidence>
<evidence type="ECO:0000256" key="1">
    <source>
        <dbReference type="ARBA" id="ARBA00004196"/>
    </source>
</evidence>
<comment type="subcellular location">
    <subcellularLocation>
        <location evidence="1">Cell envelope</location>
    </subcellularLocation>
</comment>
<dbReference type="EMBL" id="BART01005057">
    <property type="protein sequence ID" value="GAG60331.1"/>
    <property type="molecule type" value="Genomic_DNA"/>
</dbReference>
<dbReference type="NCBIfam" id="TIGR00787">
    <property type="entry name" value="dctP"/>
    <property type="match status" value="1"/>
</dbReference>
<dbReference type="AlphaFoldDB" id="X1AJZ3"/>
<dbReference type="PANTHER" id="PTHR33376">
    <property type="match status" value="1"/>
</dbReference>
<dbReference type="InterPro" id="IPR018389">
    <property type="entry name" value="DctP_fam"/>
</dbReference>
<keyword evidence="3" id="KW-0732">Signal</keyword>
<name>X1AJZ3_9ZZZZ</name>